<feature type="region of interest" description="Disordered" evidence="1">
    <location>
        <begin position="95"/>
        <end position="188"/>
    </location>
</feature>
<keyword evidence="3" id="KW-1185">Reference proteome</keyword>
<feature type="compositionally biased region" description="Basic and acidic residues" evidence="1">
    <location>
        <begin position="95"/>
        <end position="111"/>
    </location>
</feature>
<feature type="region of interest" description="Disordered" evidence="1">
    <location>
        <begin position="1"/>
        <end position="71"/>
    </location>
</feature>
<evidence type="ECO:0000256" key="1">
    <source>
        <dbReference type="SAM" id="MobiDB-lite"/>
    </source>
</evidence>
<sequence length="272" mass="30589">MIIKGTKKVNDRDGKGLARGSRKKLYRSAEDSTRAILQQEQLDGDNNGRRKLKRTKGTAKESKEDIQSKRDEVAVEPNIRIGDKLFSREEAEGILRKIGRVKNDRSPDRPRRYTNFNRIDSCRTSRSASPTGSVRFPLPGPVPPPAPSVNKDSRSREQSLRLNFHRIDSCRTSRASSPQGDQGMPRQRVRVGDRFMTIPEAEEVLQRMLKANVEKGKQAAARAEAGVTYEDKDPVVVQRPPNDRVSRERVLRSAEDLNAAPPSFRNGEMSSS</sequence>
<dbReference type="AlphaFoldDB" id="A0A368GU78"/>
<evidence type="ECO:0000313" key="2">
    <source>
        <dbReference type="EMBL" id="RCN46555.1"/>
    </source>
</evidence>
<feature type="compositionally biased region" description="Polar residues" evidence="1">
    <location>
        <begin position="114"/>
        <end position="132"/>
    </location>
</feature>
<feature type="compositionally biased region" description="Basic and acidic residues" evidence="1">
    <location>
        <begin position="151"/>
        <end position="171"/>
    </location>
</feature>
<feature type="compositionally biased region" description="Basic and acidic residues" evidence="1">
    <location>
        <begin position="241"/>
        <end position="255"/>
    </location>
</feature>
<evidence type="ECO:0000313" key="3">
    <source>
        <dbReference type="Proteomes" id="UP000252519"/>
    </source>
</evidence>
<name>A0A368GU78_ANCCA</name>
<feature type="compositionally biased region" description="Basic and acidic residues" evidence="1">
    <location>
        <begin position="58"/>
        <end position="71"/>
    </location>
</feature>
<protein>
    <submittedName>
        <fullName evidence="2">Uncharacterized protein</fullName>
    </submittedName>
</protein>
<reference evidence="2 3" key="1">
    <citation type="submission" date="2014-10" db="EMBL/GenBank/DDBJ databases">
        <title>Draft genome of the hookworm Ancylostoma caninum.</title>
        <authorList>
            <person name="Mitreva M."/>
        </authorList>
    </citation>
    <scope>NUCLEOTIDE SEQUENCE [LARGE SCALE GENOMIC DNA]</scope>
    <source>
        <strain evidence="2 3">Baltimore</strain>
    </source>
</reference>
<dbReference type="EMBL" id="JOJR01000077">
    <property type="protein sequence ID" value="RCN46555.1"/>
    <property type="molecule type" value="Genomic_DNA"/>
</dbReference>
<dbReference type="OrthoDB" id="5877704at2759"/>
<comment type="caution">
    <text evidence="2">The sequence shown here is derived from an EMBL/GenBank/DDBJ whole genome shotgun (WGS) entry which is preliminary data.</text>
</comment>
<gene>
    <name evidence="2" type="ORF">ANCCAN_07415</name>
</gene>
<accession>A0A368GU78</accession>
<proteinExistence type="predicted"/>
<feature type="region of interest" description="Disordered" evidence="1">
    <location>
        <begin position="232"/>
        <end position="272"/>
    </location>
</feature>
<feature type="compositionally biased region" description="Pro residues" evidence="1">
    <location>
        <begin position="138"/>
        <end position="147"/>
    </location>
</feature>
<organism evidence="2 3">
    <name type="scientific">Ancylostoma caninum</name>
    <name type="common">Dog hookworm</name>
    <dbReference type="NCBI Taxonomy" id="29170"/>
    <lineage>
        <taxon>Eukaryota</taxon>
        <taxon>Metazoa</taxon>
        <taxon>Ecdysozoa</taxon>
        <taxon>Nematoda</taxon>
        <taxon>Chromadorea</taxon>
        <taxon>Rhabditida</taxon>
        <taxon>Rhabditina</taxon>
        <taxon>Rhabditomorpha</taxon>
        <taxon>Strongyloidea</taxon>
        <taxon>Ancylostomatidae</taxon>
        <taxon>Ancylostomatinae</taxon>
        <taxon>Ancylostoma</taxon>
    </lineage>
</organism>
<dbReference type="Proteomes" id="UP000252519">
    <property type="component" value="Unassembled WGS sequence"/>
</dbReference>